<feature type="compositionally biased region" description="Basic residues" evidence="1">
    <location>
        <begin position="303"/>
        <end position="314"/>
    </location>
</feature>
<evidence type="ECO:0000313" key="3">
    <source>
        <dbReference type="Proteomes" id="UP000078576"/>
    </source>
</evidence>
<keyword evidence="3" id="KW-1185">Reference proteome</keyword>
<accession>A0A194UUB6</accession>
<dbReference type="AlphaFoldDB" id="A0A194UUB6"/>
<sequence>MVMSGLDIFSLAVNVLTIVETVIKLLAALQKAQERQNDLAGLLDAHSRELQNTKQIVNIVMNEEALHIDTIVSDLTEIDDYGTKLKNCLVKLQKERTPLQQYTHQLLKGSKNMAKLSGIMNGLNLAKGNLILKIQVAHVGMTRAYGNAVLVNCEIVERVNALLQQILGEGKGLKIADFVRNGIPQADGTIRLNFTDLHTVGLWDDDATTIAGDDEFPKSLSSGRTSRLVQGNVTRDSAMMINAPIDEREVDDLTIKDNQASGKSFMINNKVTMRQIKQLVVVHEDRGGSSDSEDEDSSDGGYRRKRGKAKRTGT</sequence>
<protein>
    <recommendedName>
        <fullName evidence="4">Fungal N-terminal domain-containing protein</fullName>
    </recommendedName>
</protein>
<feature type="region of interest" description="Disordered" evidence="1">
    <location>
        <begin position="282"/>
        <end position="314"/>
    </location>
</feature>
<name>A0A194UUB6_CYTMA</name>
<reference evidence="3" key="1">
    <citation type="submission" date="2014-12" db="EMBL/GenBank/DDBJ databases">
        <title>Genome Sequence of Valsa Canker Pathogens Uncovers a Specific Adaption of Colonization on Woody Bark.</title>
        <authorList>
            <person name="Yin Z."/>
            <person name="Liu H."/>
            <person name="Gao X."/>
            <person name="Li Z."/>
            <person name="Song N."/>
            <person name="Ke X."/>
            <person name="Dai Q."/>
            <person name="Wu Y."/>
            <person name="Sun Y."/>
            <person name="Xu J.-R."/>
            <person name="Kang Z.K."/>
            <person name="Wang L."/>
            <person name="Huang L."/>
        </authorList>
    </citation>
    <scope>NUCLEOTIDE SEQUENCE [LARGE SCALE GENOMIC DNA]</scope>
    <source>
        <strain evidence="3">SXYL134</strain>
    </source>
</reference>
<dbReference type="OrthoDB" id="3559235at2759"/>
<proteinExistence type="predicted"/>
<dbReference type="EMBL" id="KN714679">
    <property type="protein sequence ID" value="KUI55297.1"/>
    <property type="molecule type" value="Genomic_DNA"/>
</dbReference>
<evidence type="ECO:0000313" key="2">
    <source>
        <dbReference type="EMBL" id="KUI55297.1"/>
    </source>
</evidence>
<evidence type="ECO:0000256" key="1">
    <source>
        <dbReference type="SAM" id="MobiDB-lite"/>
    </source>
</evidence>
<dbReference type="Proteomes" id="UP000078576">
    <property type="component" value="Unassembled WGS sequence"/>
</dbReference>
<gene>
    <name evidence="2" type="ORF">VP1G_02713</name>
</gene>
<organism evidence="2 3">
    <name type="scientific">Cytospora mali</name>
    <name type="common">Apple Valsa canker fungus</name>
    <name type="synonym">Valsa mali</name>
    <dbReference type="NCBI Taxonomy" id="578113"/>
    <lineage>
        <taxon>Eukaryota</taxon>
        <taxon>Fungi</taxon>
        <taxon>Dikarya</taxon>
        <taxon>Ascomycota</taxon>
        <taxon>Pezizomycotina</taxon>
        <taxon>Sordariomycetes</taxon>
        <taxon>Sordariomycetidae</taxon>
        <taxon>Diaporthales</taxon>
        <taxon>Cytosporaceae</taxon>
        <taxon>Cytospora</taxon>
    </lineage>
</organism>
<evidence type="ECO:0008006" key="4">
    <source>
        <dbReference type="Google" id="ProtNLM"/>
    </source>
</evidence>